<dbReference type="EMBL" id="JAVRRD010000022">
    <property type="protein sequence ID" value="KAK5048153.1"/>
    <property type="molecule type" value="Genomic_DNA"/>
</dbReference>
<dbReference type="Proteomes" id="UP001358417">
    <property type="component" value="Unassembled WGS sequence"/>
</dbReference>
<dbReference type="GeneID" id="89973997"/>
<protein>
    <recommendedName>
        <fullName evidence="3">SnoaL-like domain-containing protein</fullName>
    </recommendedName>
</protein>
<dbReference type="AlphaFoldDB" id="A0AAV9N5J5"/>
<dbReference type="RefSeq" id="XP_064703611.1">
    <property type="nucleotide sequence ID" value="XM_064849387.1"/>
</dbReference>
<accession>A0AAV9N5J5</accession>
<comment type="caution">
    <text evidence="1">The sequence shown here is derived from an EMBL/GenBank/DDBJ whole genome shotgun (WGS) entry which is preliminary data.</text>
</comment>
<gene>
    <name evidence="1" type="ORF">LTR84_005823</name>
</gene>
<evidence type="ECO:0008006" key="3">
    <source>
        <dbReference type="Google" id="ProtNLM"/>
    </source>
</evidence>
<sequence length="157" mass="17654">MASRPTTEAVQKLIQARSSALEEAFGKIDIEQVMSWQSKDVSFDDVALNKFGMDYCTLKAMFAENFGLMSSLKIIKSTTTGVTPEFVTWEMEIEVSYKQDEPALGIQKGQVTLLKGVAIQWWRWEGEGDKWSGDLSTPSLKGWKVLKENDYFIPVSG</sequence>
<evidence type="ECO:0000313" key="2">
    <source>
        <dbReference type="Proteomes" id="UP001358417"/>
    </source>
</evidence>
<evidence type="ECO:0000313" key="1">
    <source>
        <dbReference type="EMBL" id="KAK5048153.1"/>
    </source>
</evidence>
<organism evidence="1 2">
    <name type="scientific">Exophiala bonariae</name>
    <dbReference type="NCBI Taxonomy" id="1690606"/>
    <lineage>
        <taxon>Eukaryota</taxon>
        <taxon>Fungi</taxon>
        <taxon>Dikarya</taxon>
        <taxon>Ascomycota</taxon>
        <taxon>Pezizomycotina</taxon>
        <taxon>Eurotiomycetes</taxon>
        <taxon>Chaetothyriomycetidae</taxon>
        <taxon>Chaetothyriales</taxon>
        <taxon>Herpotrichiellaceae</taxon>
        <taxon>Exophiala</taxon>
    </lineage>
</organism>
<proteinExistence type="predicted"/>
<keyword evidence="2" id="KW-1185">Reference proteome</keyword>
<reference evidence="1 2" key="1">
    <citation type="submission" date="2023-08" db="EMBL/GenBank/DDBJ databases">
        <title>Black Yeasts Isolated from many extreme environments.</title>
        <authorList>
            <person name="Coleine C."/>
            <person name="Stajich J.E."/>
            <person name="Selbmann L."/>
        </authorList>
    </citation>
    <scope>NUCLEOTIDE SEQUENCE [LARGE SCALE GENOMIC DNA]</scope>
    <source>
        <strain evidence="1 2">CCFEE 5792</strain>
    </source>
</reference>
<name>A0AAV9N5J5_9EURO</name>